<dbReference type="Gene3D" id="1.10.357.10">
    <property type="entry name" value="Tetracycline Repressor, domain 2"/>
    <property type="match status" value="1"/>
</dbReference>
<dbReference type="InterPro" id="IPR009057">
    <property type="entry name" value="Homeodomain-like_sf"/>
</dbReference>
<evidence type="ECO:0000256" key="3">
    <source>
        <dbReference type="PROSITE-ProRule" id="PRU00335"/>
    </source>
</evidence>
<dbReference type="GO" id="GO:0003677">
    <property type="term" value="F:DNA binding"/>
    <property type="evidence" value="ECO:0007669"/>
    <property type="project" value="UniProtKB-UniRule"/>
</dbReference>
<dbReference type="RefSeq" id="WP_136381903.1">
    <property type="nucleotide sequence ID" value="NZ_SLUB01000096.1"/>
</dbReference>
<dbReference type="InterPro" id="IPR036271">
    <property type="entry name" value="Tet_transcr_reg_TetR-rel_C_sf"/>
</dbReference>
<feature type="DNA-binding region" description="H-T-H motif" evidence="3">
    <location>
        <begin position="33"/>
        <end position="52"/>
    </location>
</feature>
<protein>
    <submittedName>
        <fullName evidence="5">TetR/AcrR family transcriptional regulator</fullName>
    </submittedName>
</protein>
<accession>A0A4S3PJG1</accession>
<comment type="caution">
    <text evidence="5">The sequence shown here is derived from an EMBL/GenBank/DDBJ whole genome shotgun (WGS) entry which is preliminary data.</text>
</comment>
<dbReference type="OrthoDB" id="9815924at2"/>
<dbReference type="SUPFAM" id="SSF46689">
    <property type="entry name" value="Homeodomain-like"/>
    <property type="match status" value="1"/>
</dbReference>
<keyword evidence="6" id="KW-1185">Reference proteome</keyword>
<dbReference type="STRING" id="1033734.GCA_000285535_01521"/>
<dbReference type="InterPro" id="IPR050624">
    <property type="entry name" value="HTH-type_Tx_Regulator"/>
</dbReference>
<dbReference type="PROSITE" id="PS50977">
    <property type="entry name" value="HTH_TETR_2"/>
    <property type="match status" value="1"/>
</dbReference>
<dbReference type="EMBL" id="SLUB01000096">
    <property type="protein sequence ID" value="THE09204.1"/>
    <property type="molecule type" value="Genomic_DNA"/>
</dbReference>
<feature type="domain" description="HTH tetR-type" evidence="4">
    <location>
        <begin position="10"/>
        <end position="70"/>
    </location>
</feature>
<dbReference type="AlphaFoldDB" id="A0A4S3PJG1"/>
<evidence type="ECO:0000259" key="4">
    <source>
        <dbReference type="PROSITE" id="PS50977"/>
    </source>
</evidence>
<evidence type="ECO:0000313" key="6">
    <source>
        <dbReference type="Proteomes" id="UP000306477"/>
    </source>
</evidence>
<organism evidence="5 6">
    <name type="scientific">Bacillus timonensis</name>
    <dbReference type="NCBI Taxonomy" id="1033734"/>
    <lineage>
        <taxon>Bacteria</taxon>
        <taxon>Bacillati</taxon>
        <taxon>Bacillota</taxon>
        <taxon>Bacilli</taxon>
        <taxon>Bacillales</taxon>
        <taxon>Bacillaceae</taxon>
        <taxon>Bacillus</taxon>
    </lineage>
</organism>
<dbReference type="PRINTS" id="PR00455">
    <property type="entry name" value="HTHTETR"/>
</dbReference>
<keyword evidence="2 3" id="KW-0238">DNA-binding</keyword>
<dbReference type="Pfam" id="PF00440">
    <property type="entry name" value="TetR_N"/>
    <property type="match status" value="1"/>
</dbReference>
<gene>
    <name evidence="5" type="ORF">E1I69_23330</name>
</gene>
<name>A0A4S3PJG1_9BACI</name>
<keyword evidence="1" id="KW-0678">Repressor</keyword>
<evidence type="ECO:0000256" key="2">
    <source>
        <dbReference type="ARBA" id="ARBA00023125"/>
    </source>
</evidence>
<dbReference type="InterPro" id="IPR001647">
    <property type="entry name" value="HTH_TetR"/>
</dbReference>
<dbReference type="PANTHER" id="PTHR43479">
    <property type="entry name" value="ACREF/ENVCD OPERON REPRESSOR-RELATED"/>
    <property type="match status" value="1"/>
</dbReference>
<sequence length="193" mass="22688">MSPRKQVQEELSREKIMDVAHELFVQKGYQHVSMRQIAKELNYSHGAIYYHFNNKADLFYAMVVQDFGLLNQVLHQIINQDKPPAEKLKKILLGYIEFGLTHKSQYELMFLINDEEVKNYIQQEPNESYEMFANVISNLSNRRASIQDIWSIFLSIHGFVTHYCRSNQTYDDVKNLAKSHVEYILKPILDGKV</sequence>
<dbReference type="Proteomes" id="UP000306477">
    <property type="component" value="Unassembled WGS sequence"/>
</dbReference>
<reference evidence="5 6" key="1">
    <citation type="journal article" date="2019" name="Indoor Air">
        <title>Impacts of indoor surface finishes on bacterial viability.</title>
        <authorList>
            <person name="Hu J."/>
            <person name="Maamar S.B."/>
            <person name="Glawe A.J."/>
            <person name="Gottel N."/>
            <person name="Gilbert J.A."/>
            <person name="Hartmann E.M."/>
        </authorList>
    </citation>
    <scope>NUCLEOTIDE SEQUENCE [LARGE SCALE GENOMIC DNA]</scope>
    <source>
        <strain evidence="5 6">AF060A6</strain>
    </source>
</reference>
<proteinExistence type="predicted"/>
<dbReference type="PANTHER" id="PTHR43479:SF11">
    <property type="entry name" value="ACREF_ENVCD OPERON REPRESSOR-RELATED"/>
    <property type="match status" value="1"/>
</dbReference>
<evidence type="ECO:0000313" key="5">
    <source>
        <dbReference type="EMBL" id="THE09204.1"/>
    </source>
</evidence>
<dbReference type="SUPFAM" id="SSF48498">
    <property type="entry name" value="Tetracyclin repressor-like, C-terminal domain"/>
    <property type="match status" value="1"/>
</dbReference>
<evidence type="ECO:0000256" key="1">
    <source>
        <dbReference type="ARBA" id="ARBA00022491"/>
    </source>
</evidence>